<evidence type="ECO:0000256" key="3">
    <source>
        <dbReference type="ARBA" id="ARBA00023002"/>
    </source>
</evidence>
<evidence type="ECO:0008006" key="10">
    <source>
        <dbReference type="Google" id="ProtNLM"/>
    </source>
</evidence>
<dbReference type="GO" id="GO:0006564">
    <property type="term" value="P:L-serine biosynthetic process"/>
    <property type="evidence" value="ECO:0007669"/>
    <property type="project" value="UniProtKB-ARBA"/>
</dbReference>
<evidence type="ECO:0000313" key="9">
    <source>
        <dbReference type="Proteomes" id="UP000176609"/>
    </source>
</evidence>
<dbReference type="SUPFAM" id="SSF51735">
    <property type="entry name" value="NAD(P)-binding Rossmann-fold domains"/>
    <property type="match status" value="1"/>
</dbReference>
<dbReference type="GO" id="GO:0051287">
    <property type="term" value="F:NAD binding"/>
    <property type="evidence" value="ECO:0007669"/>
    <property type="project" value="InterPro"/>
</dbReference>
<keyword evidence="4" id="KW-0520">NAD</keyword>
<accession>A0A1F6ARF5</accession>
<comment type="similarity">
    <text evidence="1 5">Belongs to the D-isomer specific 2-hydroxyacid dehydrogenase family.</text>
</comment>
<dbReference type="GO" id="GO:0004617">
    <property type="term" value="F:phosphoglycerate dehydrogenase activity"/>
    <property type="evidence" value="ECO:0007669"/>
    <property type="project" value="UniProtKB-ARBA"/>
</dbReference>
<dbReference type="GO" id="GO:0047545">
    <property type="term" value="F:(S)-2-hydroxyglutarate dehydrogenase activity"/>
    <property type="evidence" value="ECO:0007669"/>
    <property type="project" value="UniProtKB-ARBA"/>
</dbReference>
<dbReference type="AlphaFoldDB" id="A0A1F6ARF5"/>
<organism evidence="8 9">
    <name type="scientific">Candidatus Gottesmanbacteria bacterium RIFCSPLOWO2_01_FULL_39_12b</name>
    <dbReference type="NCBI Taxonomy" id="1798388"/>
    <lineage>
        <taxon>Bacteria</taxon>
        <taxon>Candidatus Gottesmaniibacteriota</taxon>
    </lineage>
</organism>
<dbReference type="Pfam" id="PF02826">
    <property type="entry name" value="2-Hacid_dh_C"/>
    <property type="match status" value="1"/>
</dbReference>
<dbReference type="InterPro" id="IPR029753">
    <property type="entry name" value="D-isomer_DH_CS"/>
</dbReference>
<dbReference type="Proteomes" id="UP000176609">
    <property type="component" value="Unassembled WGS sequence"/>
</dbReference>
<name>A0A1F6ARF5_9BACT</name>
<protein>
    <recommendedName>
        <fullName evidence="10">3-phosphoglycerate dehydrogenase</fullName>
    </recommendedName>
</protein>
<dbReference type="PANTHER" id="PTHR42789">
    <property type="entry name" value="D-ISOMER SPECIFIC 2-HYDROXYACID DEHYDROGENASE FAMILY PROTEIN (AFU_ORTHOLOGUE AFUA_6G10090)"/>
    <property type="match status" value="1"/>
</dbReference>
<feature type="domain" description="D-isomer specific 2-hydroxyacid dehydrogenase NAD-binding" evidence="7">
    <location>
        <begin position="105"/>
        <end position="270"/>
    </location>
</feature>
<dbReference type="InterPro" id="IPR029752">
    <property type="entry name" value="D-isomer_DH_CS1"/>
</dbReference>
<dbReference type="InterPro" id="IPR036291">
    <property type="entry name" value="NAD(P)-bd_dom_sf"/>
</dbReference>
<evidence type="ECO:0000259" key="7">
    <source>
        <dbReference type="Pfam" id="PF02826"/>
    </source>
</evidence>
<dbReference type="Gene3D" id="3.40.50.720">
    <property type="entry name" value="NAD(P)-binding Rossmann-like Domain"/>
    <property type="match status" value="2"/>
</dbReference>
<dbReference type="InterPro" id="IPR050857">
    <property type="entry name" value="D-2-hydroxyacid_DH"/>
</dbReference>
<evidence type="ECO:0000256" key="4">
    <source>
        <dbReference type="ARBA" id="ARBA00023027"/>
    </source>
</evidence>
<dbReference type="PROSITE" id="PS00671">
    <property type="entry name" value="D_2_HYDROXYACID_DH_3"/>
    <property type="match status" value="1"/>
</dbReference>
<evidence type="ECO:0000313" key="8">
    <source>
        <dbReference type="EMBL" id="OGG27073.1"/>
    </source>
</evidence>
<feature type="domain" description="D-isomer specific 2-hydroxyacid dehydrogenase catalytic" evidence="6">
    <location>
        <begin position="3"/>
        <end position="295"/>
    </location>
</feature>
<evidence type="ECO:0000256" key="1">
    <source>
        <dbReference type="ARBA" id="ARBA00005854"/>
    </source>
</evidence>
<evidence type="ECO:0000256" key="2">
    <source>
        <dbReference type="ARBA" id="ARBA00022605"/>
    </source>
</evidence>
<evidence type="ECO:0000256" key="5">
    <source>
        <dbReference type="RuleBase" id="RU003719"/>
    </source>
</evidence>
<dbReference type="CDD" id="cd12173">
    <property type="entry name" value="PGDH_4"/>
    <property type="match status" value="1"/>
</dbReference>
<dbReference type="InterPro" id="IPR006139">
    <property type="entry name" value="D-isomer_2_OHA_DH_cat_dom"/>
</dbReference>
<dbReference type="Pfam" id="PF00389">
    <property type="entry name" value="2-Hacid_dh"/>
    <property type="match status" value="1"/>
</dbReference>
<comment type="caution">
    <text evidence="8">The sequence shown here is derived from an EMBL/GenBank/DDBJ whole genome shotgun (WGS) entry which is preliminary data.</text>
</comment>
<keyword evidence="3 5" id="KW-0560">Oxidoreductase</keyword>
<dbReference type="PROSITE" id="PS00065">
    <property type="entry name" value="D_2_HYDROXYACID_DH_1"/>
    <property type="match status" value="1"/>
</dbReference>
<proteinExistence type="inferred from homology"/>
<keyword evidence="2" id="KW-0028">Amino-acid biosynthesis</keyword>
<reference evidence="8 9" key="1">
    <citation type="journal article" date="2016" name="Nat. Commun.">
        <title>Thousands of microbial genomes shed light on interconnected biogeochemical processes in an aquifer system.</title>
        <authorList>
            <person name="Anantharaman K."/>
            <person name="Brown C.T."/>
            <person name="Hug L.A."/>
            <person name="Sharon I."/>
            <person name="Castelle C.J."/>
            <person name="Probst A.J."/>
            <person name="Thomas B.C."/>
            <person name="Singh A."/>
            <person name="Wilkins M.J."/>
            <person name="Karaoz U."/>
            <person name="Brodie E.L."/>
            <person name="Williams K.H."/>
            <person name="Hubbard S.S."/>
            <person name="Banfield J.F."/>
        </authorList>
    </citation>
    <scope>NUCLEOTIDE SEQUENCE [LARGE SCALE GENOMIC DNA]</scope>
</reference>
<dbReference type="EMBL" id="MFJR01000007">
    <property type="protein sequence ID" value="OGG27073.1"/>
    <property type="molecule type" value="Genomic_DNA"/>
</dbReference>
<dbReference type="PANTHER" id="PTHR42789:SF1">
    <property type="entry name" value="D-ISOMER SPECIFIC 2-HYDROXYACID DEHYDROGENASE FAMILY PROTEIN (AFU_ORTHOLOGUE AFUA_6G10090)"/>
    <property type="match status" value="1"/>
</dbReference>
<evidence type="ECO:0000259" key="6">
    <source>
        <dbReference type="Pfam" id="PF00389"/>
    </source>
</evidence>
<sequence length="295" mass="32568">MKILISDKIDENALSYLKEQKIDVDYLPEITPEELLKSISTYDALILRSRTRVTKEVIESGINLKVIARAGTGLDNIDIKAAEQKNIKVINTPSANVTAVAELTLGLMISLFRKLGLAYTSMKEGLWLKKDLKGSELNGKTIGIIGFGRIGKKVSELLSVFGVEILIYDLQNSTCSLEELFTRSDLITIHVALTPVTRGFINKKLLSLMKPSAFLINISRGEVVDEENLYEALVNKRIAGCALDVFWQEPLSADSRFRKLDNVILTPHIGAATHEALKKASQSVAEDVVRALKGE</sequence>
<dbReference type="FunFam" id="3.40.50.720:FF:000041">
    <property type="entry name" value="D-3-phosphoglycerate dehydrogenase"/>
    <property type="match status" value="1"/>
</dbReference>
<dbReference type="SUPFAM" id="SSF52283">
    <property type="entry name" value="Formate/glycerate dehydrogenase catalytic domain-like"/>
    <property type="match status" value="1"/>
</dbReference>
<dbReference type="InterPro" id="IPR006140">
    <property type="entry name" value="D-isomer_DH_NAD-bd"/>
</dbReference>
<gene>
    <name evidence="8" type="ORF">A2960_02940</name>
</gene>